<comment type="caution">
    <text evidence="7">The sequence shown here is derived from an EMBL/GenBank/DDBJ whole genome shotgun (WGS) entry which is preliminary data.</text>
</comment>
<keyword evidence="2 5" id="KW-0812">Transmembrane</keyword>
<evidence type="ECO:0000256" key="5">
    <source>
        <dbReference type="SAM" id="Phobius"/>
    </source>
</evidence>
<dbReference type="InterPro" id="IPR001902">
    <property type="entry name" value="SLC26A/SulP_fam"/>
</dbReference>
<dbReference type="PANTHER" id="PTHR11814">
    <property type="entry name" value="SULFATE TRANSPORTER"/>
    <property type="match status" value="1"/>
</dbReference>
<feature type="transmembrane region" description="Helical" evidence="5">
    <location>
        <begin position="151"/>
        <end position="172"/>
    </location>
</feature>
<dbReference type="InterPro" id="IPR011547">
    <property type="entry name" value="SLC26A/SulP_dom"/>
</dbReference>
<dbReference type="AlphaFoldDB" id="A0AA38CLJ0"/>
<comment type="subcellular location">
    <subcellularLocation>
        <location evidence="1">Membrane</location>
        <topology evidence="1">Multi-pass membrane protein</topology>
    </subcellularLocation>
</comment>
<dbReference type="GO" id="GO:0055085">
    <property type="term" value="P:transmembrane transport"/>
    <property type="evidence" value="ECO:0007669"/>
    <property type="project" value="InterPro"/>
</dbReference>
<evidence type="ECO:0000256" key="3">
    <source>
        <dbReference type="ARBA" id="ARBA00022989"/>
    </source>
</evidence>
<dbReference type="Pfam" id="PF00916">
    <property type="entry name" value="Sulfate_transp"/>
    <property type="match status" value="1"/>
</dbReference>
<evidence type="ECO:0000313" key="8">
    <source>
        <dbReference type="Proteomes" id="UP000824469"/>
    </source>
</evidence>
<name>A0AA38CLJ0_TAXCH</name>
<sequence length="173" mass="18727">SQKKTKLFWISAAAPLTSVIVATAFSFITRSGNHGISIELRTFASIKDYQVDGNKEMMAIGFMNMVGSCTSCYVTSGSFSRSAVNFNAGCKSAVSNIVMAITVMVTLLLLTPLFYNHTPVVVLSSIIVSAVLGLIDFRAAYSIRKVYKMDFLTCMGAFMGVIFICVQTDLLIA</sequence>
<keyword evidence="4 5" id="KW-0472">Membrane</keyword>
<feature type="transmembrane region" description="Helical" evidence="5">
    <location>
        <begin position="57"/>
        <end position="76"/>
    </location>
</feature>
<gene>
    <name evidence="7" type="ORF">KI387_030301</name>
</gene>
<reference evidence="7 8" key="1">
    <citation type="journal article" date="2021" name="Nat. Plants">
        <title>The Taxus genome provides insights into paclitaxel biosynthesis.</title>
        <authorList>
            <person name="Xiong X."/>
            <person name="Gou J."/>
            <person name="Liao Q."/>
            <person name="Li Y."/>
            <person name="Zhou Q."/>
            <person name="Bi G."/>
            <person name="Li C."/>
            <person name="Du R."/>
            <person name="Wang X."/>
            <person name="Sun T."/>
            <person name="Guo L."/>
            <person name="Liang H."/>
            <person name="Lu P."/>
            <person name="Wu Y."/>
            <person name="Zhang Z."/>
            <person name="Ro D.K."/>
            <person name="Shang Y."/>
            <person name="Huang S."/>
            <person name="Yan J."/>
        </authorList>
    </citation>
    <scope>NUCLEOTIDE SEQUENCE [LARGE SCALE GENOMIC DNA]</scope>
    <source>
        <strain evidence="7">Ta-2019</strain>
    </source>
</reference>
<evidence type="ECO:0000313" key="7">
    <source>
        <dbReference type="EMBL" id="KAH9298619.1"/>
    </source>
</evidence>
<proteinExistence type="predicted"/>
<keyword evidence="8" id="KW-1185">Reference proteome</keyword>
<protein>
    <recommendedName>
        <fullName evidence="6">SLC26A/SulP transporter domain-containing protein</fullName>
    </recommendedName>
</protein>
<feature type="non-terminal residue" evidence="7">
    <location>
        <position position="1"/>
    </location>
</feature>
<feature type="transmembrane region" description="Helical" evidence="5">
    <location>
        <begin position="97"/>
        <end position="115"/>
    </location>
</feature>
<dbReference type="Proteomes" id="UP000824469">
    <property type="component" value="Unassembled WGS sequence"/>
</dbReference>
<evidence type="ECO:0000256" key="4">
    <source>
        <dbReference type="ARBA" id="ARBA00023136"/>
    </source>
</evidence>
<evidence type="ECO:0000259" key="6">
    <source>
        <dbReference type="Pfam" id="PF00916"/>
    </source>
</evidence>
<accession>A0AA38CLJ0</accession>
<feature type="transmembrane region" description="Helical" evidence="5">
    <location>
        <begin position="121"/>
        <end position="139"/>
    </location>
</feature>
<feature type="domain" description="SLC26A/SulP transporter" evidence="6">
    <location>
        <begin position="41"/>
        <end position="156"/>
    </location>
</feature>
<evidence type="ECO:0000256" key="1">
    <source>
        <dbReference type="ARBA" id="ARBA00004141"/>
    </source>
</evidence>
<keyword evidence="3 5" id="KW-1133">Transmembrane helix</keyword>
<feature type="non-terminal residue" evidence="7">
    <location>
        <position position="173"/>
    </location>
</feature>
<dbReference type="GO" id="GO:0016020">
    <property type="term" value="C:membrane"/>
    <property type="evidence" value="ECO:0007669"/>
    <property type="project" value="UniProtKB-SubCell"/>
</dbReference>
<feature type="transmembrane region" description="Helical" evidence="5">
    <location>
        <begin position="7"/>
        <end position="28"/>
    </location>
</feature>
<evidence type="ECO:0000256" key="2">
    <source>
        <dbReference type="ARBA" id="ARBA00022692"/>
    </source>
</evidence>
<organism evidence="7 8">
    <name type="scientific">Taxus chinensis</name>
    <name type="common">Chinese yew</name>
    <name type="synonym">Taxus wallichiana var. chinensis</name>
    <dbReference type="NCBI Taxonomy" id="29808"/>
    <lineage>
        <taxon>Eukaryota</taxon>
        <taxon>Viridiplantae</taxon>
        <taxon>Streptophyta</taxon>
        <taxon>Embryophyta</taxon>
        <taxon>Tracheophyta</taxon>
        <taxon>Spermatophyta</taxon>
        <taxon>Pinopsida</taxon>
        <taxon>Pinidae</taxon>
        <taxon>Conifers II</taxon>
        <taxon>Cupressales</taxon>
        <taxon>Taxaceae</taxon>
        <taxon>Taxus</taxon>
    </lineage>
</organism>
<dbReference type="EMBL" id="JAHRHJ020000010">
    <property type="protein sequence ID" value="KAH9298619.1"/>
    <property type="molecule type" value="Genomic_DNA"/>
</dbReference>